<reference evidence="1" key="1">
    <citation type="submission" date="2020-04" db="EMBL/GenBank/DDBJ databases">
        <authorList>
            <person name="Chiriac C."/>
            <person name="Salcher M."/>
            <person name="Ghai R."/>
            <person name="Kavagutti S V."/>
        </authorList>
    </citation>
    <scope>NUCLEOTIDE SEQUENCE</scope>
</reference>
<name>A0A6J5P1X9_9CAUD</name>
<organism evidence="1">
    <name type="scientific">uncultured Caudovirales phage</name>
    <dbReference type="NCBI Taxonomy" id="2100421"/>
    <lineage>
        <taxon>Viruses</taxon>
        <taxon>Duplodnaviria</taxon>
        <taxon>Heunggongvirae</taxon>
        <taxon>Uroviricota</taxon>
        <taxon>Caudoviricetes</taxon>
        <taxon>Peduoviridae</taxon>
        <taxon>Maltschvirus</taxon>
        <taxon>Maltschvirus maltsch</taxon>
    </lineage>
</organism>
<proteinExistence type="predicted"/>
<dbReference type="EMBL" id="LR796749">
    <property type="protein sequence ID" value="CAB4163311.1"/>
    <property type="molecule type" value="Genomic_DNA"/>
</dbReference>
<evidence type="ECO:0000313" key="1">
    <source>
        <dbReference type="EMBL" id="CAB4163311.1"/>
    </source>
</evidence>
<gene>
    <name evidence="1" type="ORF">UFOVP801_16</name>
</gene>
<accession>A0A6J5P1X9</accession>
<protein>
    <submittedName>
        <fullName evidence="1">Uncharacterized protein</fullName>
    </submittedName>
</protein>
<sequence length="60" mass="6381">MTQFKAVAASWARSSVAGMLAVYMTGNTNPKDLAMGLVAGLVPVLARWANPNDISFGRQK</sequence>